<dbReference type="CDD" id="cd09917">
    <property type="entry name" value="F-box_SF"/>
    <property type="match status" value="1"/>
</dbReference>
<name>A0ABQ5RM77_9CHLO</name>
<dbReference type="Pfam" id="PF12937">
    <property type="entry name" value="F-box-like"/>
    <property type="match status" value="1"/>
</dbReference>
<evidence type="ECO:0000313" key="4">
    <source>
        <dbReference type="Proteomes" id="UP001165090"/>
    </source>
</evidence>
<dbReference type="InterPro" id="IPR036047">
    <property type="entry name" value="F-box-like_dom_sf"/>
</dbReference>
<keyword evidence="4" id="KW-1185">Reference proteome</keyword>
<dbReference type="InterPro" id="IPR001810">
    <property type="entry name" value="F-box_dom"/>
</dbReference>
<reference evidence="3 4" key="1">
    <citation type="journal article" date="2023" name="IScience">
        <title>Expanded male sex-determining region conserved during the evolution of homothallism in the green alga Volvox.</title>
        <authorList>
            <person name="Yamamoto K."/>
            <person name="Matsuzaki R."/>
            <person name="Mahakham W."/>
            <person name="Heman W."/>
            <person name="Sekimoto H."/>
            <person name="Kawachi M."/>
            <person name="Minakuchi Y."/>
            <person name="Toyoda A."/>
            <person name="Nozaki H."/>
        </authorList>
    </citation>
    <scope>NUCLEOTIDE SEQUENCE [LARGE SCALE GENOMIC DNA]</scope>
    <source>
        <strain evidence="3 4">NIES-4468</strain>
    </source>
</reference>
<dbReference type="PROSITE" id="PS50181">
    <property type="entry name" value="FBOX"/>
    <property type="match status" value="1"/>
</dbReference>
<feature type="domain" description="F-box" evidence="2">
    <location>
        <begin position="23"/>
        <end position="69"/>
    </location>
</feature>
<evidence type="ECO:0000256" key="1">
    <source>
        <dbReference type="SAM" id="MobiDB-lite"/>
    </source>
</evidence>
<sequence>MTIAFDNPQIRVNCSVNEVTESATQLSELPVELITAIFRLLDVDTVAKSASLVCRAWSVVARDAWMCRLSPRLQAQLAELAALGPSVSPIHLYLALSGRNFLRNPGFRRDANSVIVPPLGSLGAGRWKRWQRTAWVLNTSVGKEVSWEPAPLGMTADGSSLALDAPEPPLPYPGDDRLVSCMRRALKGLVKTLMHTQGGSFSQPGASAAAGDRGLEMPGLGPGPGTGQPLPPAATRQQQQQQMAALQGCDAAGPDAQQTSCGSSCLATLGTWSEVAQVIDLDWELQRRGLTAAQAAHLLDAGLSLTLSVHVGARSDTAAEYGVALMLDERDSRNGSGAAAADAIPSLQSFVQRPSRHLGYREREFVAPGTWERFEYVLDALPGGARRAIVMLRGRRSPTFSAGRNIGLGGRDAHSPSTRFCGAIFSSAQLVFG</sequence>
<proteinExistence type="predicted"/>
<gene>
    <name evidence="3" type="ORF">VaNZ11_000446</name>
</gene>
<feature type="region of interest" description="Disordered" evidence="1">
    <location>
        <begin position="197"/>
        <end position="233"/>
    </location>
</feature>
<dbReference type="Proteomes" id="UP001165090">
    <property type="component" value="Unassembled WGS sequence"/>
</dbReference>
<dbReference type="Gene3D" id="2.60.120.260">
    <property type="entry name" value="Galactose-binding domain-like"/>
    <property type="match status" value="1"/>
</dbReference>
<evidence type="ECO:0000259" key="2">
    <source>
        <dbReference type="PROSITE" id="PS50181"/>
    </source>
</evidence>
<dbReference type="SUPFAM" id="SSF81383">
    <property type="entry name" value="F-box domain"/>
    <property type="match status" value="1"/>
</dbReference>
<accession>A0ABQ5RM77</accession>
<evidence type="ECO:0000313" key="3">
    <source>
        <dbReference type="EMBL" id="GLI58696.1"/>
    </source>
</evidence>
<organism evidence="3 4">
    <name type="scientific">Volvox africanus</name>
    <dbReference type="NCBI Taxonomy" id="51714"/>
    <lineage>
        <taxon>Eukaryota</taxon>
        <taxon>Viridiplantae</taxon>
        <taxon>Chlorophyta</taxon>
        <taxon>core chlorophytes</taxon>
        <taxon>Chlorophyceae</taxon>
        <taxon>CS clade</taxon>
        <taxon>Chlamydomonadales</taxon>
        <taxon>Volvocaceae</taxon>
        <taxon>Volvox</taxon>
    </lineage>
</organism>
<dbReference type="Gene3D" id="1.20.1280.50">
    <property type="match status" value="1"/>
</dbReference>
<comment type="caution">
    <text evidence="3">The sequence shown here is derived from an EMBL/GenBank/DDBJ whole genome shotgun (WGS) entry which is preliminary data.</text>
</comment>
<protein>
    <recommendedName>
        <fullName evidence="2">F-box domain-containing protein</fullName>
    </recommendedName>
</protein>
<dbReference type="EMBL" id="BSDZ01000003">
    <property type="protein sequence ID" value="GLI58696.1"/>
    <property type="molecule type" value="Genomic_DNA"/>
</dbReference>